<keyword evidence="3" id="KW-0808">Transferase</keyword>
<dbReference type="FunFam" id="1.10.510.10:FF:000005">
    <property type="entry name" value="cAMP-dependent protein kinase catalytic subunit alpha"/>
    <property type="match status" value="1"/>
</dbReference>
<dbReference type="InterPro" id="IPR000961">
    <property type="entry name" value="AGC-kinase_C"/>
</dbReference>
<dbReference type="AlphaFoldDB" id="A0AAN9V5U4"/>
<gene>
    <name evidence="13" type="ORF">R5R35_003683</name>
</gene>
<evidence type="ECO:0000256" key="10">
    <source>
        <dbReference type="RuleBase" id="RU000304"/>
    </source>
</evidence>
<reference evidence="13 14" key="1">
    <citation type="submission" date="2024-03" db="EMBL/GenBank/DDBJ databases">
        <title>The genome assembly and annotation of the cricket Gryllus longicercus Weissman &amp; Gray.</title>
        <authorList>
            <person name="Szrajer S."/>
            <person name="Gray D."/>
            <person name="Ylla G."/>
        </authorList>
    </citation>
    <scope>NUCLEOTIDE SEQUENCE [LARGE SCALE GENOMIC DNA]</scope>
    <source>
        <strain evidence="13">DAG 2021-001</strain>
        <tissue evidence="13">Whole body minus gut</tissue>
    </source>
</reference>
<dbReference type="InterPro" id="IPR000719">
    <property type="entry name" value="Prot_kinase_dom"/>
</dbReference>
<comment type="caution">
    <text evidence="13">The sequence shown here is derived from an EMBL/GenBank/DDBJ whole genome shotgun (WGS) entry which is preliminary data.</text>
</comment>
<evidence type="ECO:0000256" key="7">
    <source>
        <dbReference type="ARBA" id="ARBA00047292"/>
    </source>
</evidence>
<dbReference type="GO" id="GO:0005524">
    <property type="term" value="F:ATP binding"/>
    <property type="evidence" value="ECO:0007669"/>
    <property type="project" value="UniProtKB-UniRule"/>
</dbReference>
<dbReference type="GO" id="GO:0005829">
    <property type="term" value="C:cytosol"/>
    <property type="evidence" value="ECO:0007669"/>
    <property type="project" value="TreeGrafter"/>
</dbReference>
<evidence type="ECO:0000256" key="4">
    <source>
        <dbReference type="ARBA" id="ARBA00022741"/>
    </source>
</evidence>
<keyword evidence="14" id="KW-1185">Reference proteome</keyword>
<dbReference type="InterPro" id="IPR008271">
    <property type="entry name" value="Ser/Thr_kinase_AS"/>
</dbReference>
<accession>A0AAN9V5U4</accession>
<dbReference type="EC" id="2.7.11.11" evidence="1"/>
<dbReference type="PANTHER" id="PTHR24353:SF153">
    <property type="entry name" value="CAMP-DEPENDENT PROTEIN KINASE CATALYTIC SUBUNIT 1"/>
    <property type="match status" value="1"/>
</dbReference>
<feature type="domain" description="Protein kinase" evidence="11">
    <location>
        <begin position="45"/>
        <end position="299"/>
    </location>
</feature>
<evidence type="ECO:0000256" key="8">
    <source>
        <dbReference type="ARBA" id="ARBA00047454"/>
    </source>
</evidence>
<evidence type="ECO:0000256" key="2">
    <source>
        <dbReference type="ARBA" id="ARBA00022527"/>
    </source>
</evidence>
<comment type="catalytic activity">
    <reaction evidence="8">
        <text>L-seryl-[protein] + ATP = O-phospho-L-seryl-[protein] + ADP + H(+)</text>
        <dbReference type="Rhea" id="RHEA:17989"/>
        <dbReference type="Rhea" id="RHEA-COMP:9863"/>
        <dbReference type="Rhea" id="RHEA-COMP:11604"/>
        <dbReference type="ChEBI" id="CHEBI:15378"/>
        <dbReference type="ChEBI" id="CHEBI:29999"/>
        <dbReference type="ChEBI" id="CHEBI:30616"/>
        <dbReference type="ChEBI" id="CHEBI:83421"/>
        <dbReference type="ChEBI" id="CHEBI:456216"/>
        <dbReference type="EC" id="2.7.11.11"/>
    </reaction>
</comment>
<organism evidence="13 14">
    <name type="scientific">Gryllus longicercus</name>
    <dbReference type="NCBI Taxonomy" id="2509291"/>
    <lineage>
        <taxon>Eukaryota</taxon>
        <taxon>Metazoa</taxon>
        <taxon>Ecdysozoa</taxon>
        <taxon>Arthropoda</taxon>
        <taxon>Hexapoda</taxon>
        <taxon>Insecta</taxon>
        <taxon>Pterygota</taxon>
        <taxon>Neoptera</taxon>
        <taxon>Polyneoptera</taxon>
        <taxon>Orthoptera</taxon>
        <taxon>Ensifera</taxon>
        <taxon>Gryllidea</taxon>
        <taxon>Grylloidea</taxon>
        <taxon>Gryllidae</taxon>
        <taxon>Gryllinae</taxon>
        <taxon>Gryllus</taxon>
    </lineage>
</organism>
<keyword evidence="5" id="KW-0418">Kinase</keyword>
<dbReference type="SUPFAM" id="SSF56112">
    <property type="entry name" value="Protein kinase-like (PK-like)"/>
    <property type="match status" value="1"/>
</dbReference>
<dbReference type="GO" id="GO:0005634">
    <property type="term" value="C:nucleus"/>
    <property type="evidence" value="ECO:0007669"/>
    <property type="project" value="TreeGrafter"/>
</dbReference>
<proteinExistence type="inferred from homology"/>
<evidence type="ECO:0000259" key="11">
    <source>
        <dbReference type="PROSITE" id="PS50011"/>
    </source>
</evidence>
<dbReference type="PROSITE" id="PS00108">
    <property type="entry name" value="PROTEIN_KINASE_ST"/>
    <property type="match status" value="1"/>
</dbReference>
<evidence type="ECO:0000313" key="14">
    <source>
        <dbReference type="Proteomes" id="UP001378592"/>
    </source>
</evidence>
<evidence type="ECO:0000256" key="9">
    <source>
        <dbReference type="PROSITE-ProRule" id="PRU10141"/>
    </source>
</evidence>
<dbReference type="Gene3D" id="1.10.510.10">
    <property type="entry name" value="Transferase(Phosphotransferase) domain 1"/>
    <property type="match status" value="1"/>
</dbReference>
<evidence type="ECO:0000256" key="6">
    <source>
        <dbReference type="ARBA" id="ARBA00022840"/>
    </source>
</evidence>
<feature type="domain" description="AGC-kinase C-terminal" evidence="12">
    <location>
        <begin position="300"/>
        <end position="352"/>
    </location>
</feature>
<sequence>MGEIAESSDVFPPITDLKSFLDKSKGEFEQRYHIKASADITLASFDKIRALGAGSFGTVVLVKYKKTGHFYAIKVMEKAKVMKLKQVDHTLNEKRILQAIRFPFVVWMDFCFKDNANIYFAMPFICGGEMFNHLRKMGKFDENLSKFYGAQVVLALEYLHYLDVLYRDLKPENIMIDKTGYLKVTDMGFCKIVKGRTWTLCGTPEYIAPEILLSKGYGPAVDWWSFGVLIYEMSAGHPPFYSRDPMKIYEKIVACKYHFATHFSYELKDLIYNILQVDLTRRYGNLKNGVEDIRRHKWFKYIDWLAIVNRKVKPPFVPKVKSAGDTSNFDPFDEKPLPVSNKNLYEQEFKDF</sequence>
<keyword evidence="6 9" id="KW-0067">ATP-binding</keyword>
<comment type="catalytic activity">
    <reaction evidence="7">
        <text>L-threonyl-[protein] + ATP = O-phospho-L-threonyl-[protein] + ADP + H(+)</text>
        <dbReference type="Rhea" id="RHEA:46608"/>
        <dbReference type="Rhea" id="RHEA-COMP:11060"/>
        <dbReference type="Rhea" id="RHEA-COMP:11605"/>
        <dbReference type="ChEBI" id="CHEBI:15378"/>
        <dbReference type="ChEBI" id="CHEBI:30013"/>
        <dbReference type="ChEBI" id="CHEBI:30616"/>
        <dbReference type="ChEBI" id="CHEBI:61977"/>
        <dbReference type="ChEBI" id="CHEBI:456216"/>
        <dbReference type="EC" id="2.7.11.11"/>
    </reaction>
</comment>
<evidence type="ECO:0000256" key="5">
    <source>
        <dbReference type="ARBA" id="ARBA00022777"/>
    </source>
</evidence>
<dbReference type="GO" id="GO:0004691">
    <property type="term" value="F:cAMP-dependent protein kinase activity"/>
    <property type="evidence" value="ECO:0007669"/>
    <property type="project" value="UniProtKB-EC"/>
</dbReference>
<dbReference type="GO" id="GO:0007476">
    <property type="term" value="P:imaginal disc-derived wing morphogenesis"/>
    <property type="evidence" value="ECO:0007669"/>
    <property type="project" value="UniProtKB-ARBA"/>
</dbReference>
<keyword evidence="2 10" id="KW-0723">Serine/threonine-protein kinase</keyword>
<feature type="binding site" evidence="9">
    <location>
        <position position="74"/>
    </location>
    <ligand>
        <name>ATP</name>
        <dbReference type="ChEBI" id="CHEBI:30616"/>
    </ligand>
</feature>
<dbReference type="Proteomes" id="UP001378592">
    <property type="component" value="Unassembled WGS sequence"/>
</dbReference>
<dbReference type="PROSITE" id="PS50011">
    <property type="entry name" value="PROTEIN_KINASE_DOM"/>
    <property type="match status" value="1"/>
</dbReference>
<evidence type="ECO:0000256" key="1">
    <source>
        <dbReference type="ARBA" id="ARBA00012444"/>
    </source>
</evidence>
<dbReference type="InterPro" id="IPR011009">
    <property type="entry name" value="Kinase-like_dom_sf"/>
</dbReference>
<dbReference type="Gene3D" id="3.30.200.20">
    <property type="entry name" value="Phosphorylase Kinase, domain 1"/>
    <property type="match status" value="1"/>
</dbReference>
<dbReference type="EMBL" id="JAZDUA010000642">
    <property type="protein sequence ID" value="KAK7790333.1"/>
    <property type="molecule type" value="Genomic_DNA"/>
</dbReference>
<dbReference type="GO" id="GO:0005952">
    <property type="term" value="C:cAMP-dependent protein kinase complex"/>
    <property type="evidence" value="ECO:0007669"/>
    <property type="project" value="TreeGrafter"/>
</dbReference>
<keyword evidence="4 9" id="KW-0547">Nucleotide-binding</keyword>
<evidence type="ECO:0000259" key="12">
    <source>
        <dbReference type="PROSITE" id="PS51285"/>
    </source>
</evidence>
<dbReference type="PROSITE" id="PS51285">
    <property type="entry name" value="AGC_KINASE_CTER"/>
    <property type="match status" value="1"/>
</dbReference>
<evidence type="ECO:0000256" key="3">
    <source>
        <dbReference type="ARBA" id="ARBA00022679"/>
    </source>
</evidence>
<dbReference type="PROSITE" id="PS00107">
    <property type="entry name" value="PROTEIN_KINASE_ATP"/>
    <property type="match status" value="1"/>
</dbReference>
<dbReference type="InterPro" id="IPR017441">
    <property type="entry name" value="Protein_kinase_ATP_BS"/>
</dbReference>
<protein>
    <recommendedName>
        <fullName evidence="1">cAMP-dependent protein kinase</fullName>
        <ecNumber evidence="1">2.7.11.11</ecNumber>
    </recommendedName>
</protein>
<comment type="similarity">
    <text evidence="10">Belongs to the protein kinase superfamily.</text>
</comment>
<evidence type="ECO:0000313" key="13">
    <source>
        <dbReference type="EMBL" id="KAK7790333.1"/>
    </source>
</evidence>
<dbReference type="SMART" id="SM00133">
    <property type="entry name" value="S_TK_X"/>
    <property type="match status" value="1"/>
</dbReference>
<name>A0AAN9V5U4_9ORTH</name>
<dbReference type="SMART" id="SM00220">
    <property type="entry name" value="S_TKc"/>
    <property type="match status" value="1"/>
</dbReference>
<dbReference type="PANTHER" id="PTHR24353">
    <property type="entry name" value="CYCLIC NUCLEOTIDE-DEPENDENT PROTEIN KINASE"/>
    <property type="match status" value="1"/>
</dbReference>
<dbReference type="Pfam" id="PF00069">
    <property type="entry name" value="Pkinase"/>
    <property type="match status" value="1"/>
</dbReference>